<dbReference type="RefSeq" id="WP_054937124.1">
    <property type="nucleotide sequence ID" value="NZ_PVXL01000062.1"/>
</dbReference>
<dbReference type="InterPro" id="IPR036388">
    <property type="entry name" value="WH-like_DNA-bd_sf"/>
</dbReference>
<keyword evidence="2" id="KW-0238">DNA-binding</keyword>
<dbReference type="PANTHER" id="PTHR43537">
    <property type="entry name" value="TRANSCRIPTIONAL REGULATOR, GNTR FAMILY"/>
    <property type="match status" value="1"/>
</dbReference>
<evidence type="ECO:0000313" key="6">
    <source>
        <dbReference type="Proteomes" id="UP000239430"/>
    </source>
</evidence>
<evidence type="ECO:0000256" key="2">
    <source>
        <dbReference type="ARBA" id="ARBA00023125"/>
    </source>
</evidence>
<comment type="caution">
    <text evidence="5">The sequence shown here is derived from an EMBL/GenBank/DDBJ whole genome shotgun (WGS) entry which is preliminary data.</text>
</comment>
<name>A0A9X7J2A1_9FIRM</name>
<dbReference type="SMART" id="SM00345">
    <property type="entry name" value="HTH_GNTR"/>
    <property type="match status" value="1"/>
</dbReference>
<dbReference type="SMART" id="SM00895">
    <property type="entry name" value="FCD"/>
    <property type="match status" value="1"/>
</dbReference>
<gene>
    <name evidence="5" type="primary">ydfH_4</name>
    <name evidence="5" type="ORF">MOST_27100</name>
</gene>
<dbReference type="Gene3D" id="1.10.10.10">
    <property type="entry name" value="Winged helix-like DNA-binding domain superfamily/Winged helix DNA-binding domain"/>
    <property type="match status" value="1"/>
</dbReference>
<dbReference type="CDD" id="cd07377">
    <property type="entry name" value="WHTH_GntR"/>
    <property type="match status" value="1"/>
</dbReference>
<dbReference type="Pfam" id="PF00392">
    <property type="entry name" value="GntR"/>
    <property type="match status" value="1"/>
</dbReference>
<dbReference type="InterPro" id="IPR008920">
    <property type="entry name" value="TF_FadR/GntR_C"/>
</dbReference>
<dbReference type="InterPro" id="IPR000835">
    <property type="entry name" value="HTH_MarR-typ"/>
</dbReference>
<dbReference type="EMBL" id="PVXL01000062">
    <property type="protein sequence ID" value="PRR70653.1"/>
    <property type="molecule type" value="Genomic_DNA"/>
</dbReference>
<keyword evidence="3" id="KW-0804">Transcription</keyword>
<evidence type="ECO:0000259" key="4">
    <source>
        <dbReference type="PROSITE" id="PS50949"/>
    </source>
</evidence>
<reference evidence="5 6" key="1">
    <citation type="submission" date="2018-03" db="EMBL/GenBank/DDBJ databases">
        <title>Genome sequence of Moorella stamsii DSM 26217.</title>
        <authorList>
            <person name="Poehlein A."/>
            <person name="Daniel R."/>
        </authorList>
    </citation>
    <scope>NUCLEOTIDE SEQUENCE [LARGE SCALE GENOMIC DNA]</scope>
    <source>
        <strain evidence="6">DSM 26217</strain>
    </source>
</reference>
<proteinExistence type="predicted"/>
<dbReference type="InterPro" id="IPR000524">
    <property type="entry name" value="Tscrpt_reg_HTH_GntR"/>
</dbReference>
<dbReference type="InterPro" id="IPR036390">
    <property type="entry name" value="WH_DNA-bd_sf"/>
</dbReference>
<dbReference type="GO" id="GO:0003677">
    <property type="term" value="F:DNA binding"/>
    <property type="evidence" value="ECO:0007669"/>
    <property type="project" value="UniProtKB-KW"/>
</dbReference>
<sequence>MVRDTRKQKAYDYLYNAIITNQLSPGRAIAEQEISDALGISRTPVREALKQLEAEGLVRHIPLRGTFVAEISTQDLEEIFALREALEILALKVAIREITDEELAEVEALLRSLEFDSSSENFYNTDRKLHDLIVRRGGNRRLVLFLNTLNSQVERFRRISALRPNRLQKSKQEHLEILEALKERDLEKSERLLRWHINNVKESTLEVCRGILPD</sequence>
<dbReference type="Gene3D" id="1.20.120.530">
    <property type="entry name" value="GntR ligand-binding domain-like"/>
    <property type="match status" value="1"/>
</dbReference>
<dbReference type="AlphaFoldDB" id="A0A9X7J2A1"/>
<dbReference type="Proteomes" id="UP000239430">
    <property type="component" value="Unassembled WGS sequence"/>
</dbReference>
<dbReference type="SUPFAM" id="SSF48008">
    <property type="entry name" value="GntR ligand-binding domain-like"/>
    <property type="match status" value="1"/>
</dbReference>
<dbReference type="PANTHER" id="PTHR43537:SF24">
    <property type="entry name" value="GLUCONATE OPERON TRANSCRIPTIONAL REPRESSOR"/>
    <property type="match status" value="1"/>
</dbReference>
<dbReference type="Pfam" id="PF07729">
    <property type="entry name" value="FCD"/>
    <property type="match status" value="1"/>
</dbReference>
<dbReference type="GO" id="GO:0003700">
    <property type="term" value="F:DNA-binding transcription factor activity"/>
    <property type="evidence" value="ECO:0007669"/>
    <property type="project" value="InterPro"/>
</dbReference>
<dbReference type="InterPro" id="IPR011711">
    <property type="entry name" value="GntR_C"/>
</dbReference>
<organism evidence="5 6">
    <name type="scientific">Neomoorella stamsii</name>
    <dbReference type="NCBI Taxonomy" id="1266720"/>
    <lineage>
        <taxon>Bacteria</taxon>
        <taxon>Bacillati</taxon>
        <taxon>Bacillota</taxon>
        <taxon>Clostridia</taxon>
        <taxon>Neomoorellales</taxon>
        <taxon>Neomoorellaceae</taxon>
        <taxon>Neomoorella</taxon>
    </lineage>
</organism>
<evidence type="ECO:0000256" key="3">
    <source>
        <dbReference type="ARBA" id="ARBA00023163"/>
    </source>
</evidence>
<evidence type="ECO:0000256" key="1">
    <source>
        <dbReference type="ARBA" id="ARBA00023015"/>
    </source>
</evidence>
<keyword evidence="1" id="KW-0805">Transcription regulation</keyword>
<accession>A0A9X7J2A1</accession>
<evidence type="ECO:0000313" key="5">
    <source>
        <dbReference type="EMBL" id="PRR70653.1"/>
    </source>
</evidence>
<dbReference type="PROSITE" id="PS50949">
    <property type="entry name" value="HTH_GNTR"/>
    <property type="match status" value="1"/>
</dbReference>
<protein>
    <submittedName>
        <fullName evidence="5">HTH-type transcriptional regulator YdfH</fullName>
    </submittedName>
</protein>
<dbReference type="SUPFAM" id="SSF46785">
    <property type="entry name" value="Winged helix' DNA-binding domain"/>
    <property type="match status" value="1"/>
</dbReference>
<feature type="domain" description="HTH gntR-type" evidence="4">
    <location>
        <begin position="4"/>
        <end position="71"/>
    </location>
</feature>
<dbReference type="PRINTS" id="PR00598">
    <property type="entry name" value="HTHMARR"/>
</dbReference>
<dbReference type="PRINTS" id="PR00035">
    <property type="entry name" value="HTHGNTR"/>
</dbReference>
<keyword evidence="6" id="KW-1185">Reference proteome</keyword>